<dbReference type="Gene3D" id="1.10.167.10">
    <property type="entry name" value="Regulator of G-protein Signalling 4, domain 2"/>
    <property type="match status" value="1"/>
</dbReference>
<feature type="domain" description="RGS" evidence="1">
    <location>
        <begin position="1"/>
        <end position="91"/>
    </location>
</feature>
<dbReference type="InterPro" id="IPR001683">
    <property type="entry name" value="PX_dom"/>
</dbReference>
<dbReference type="InterPro" id="IPR044926">
    <property type="entry name" value="RGS_subdomain_2"/>
</dbReference>
<evidence type="ECO:0000259" key="1">
    <source>
        <dbReference type="PROSITE" id="PS50132"/>
    </source>
</evidence>
<reference evidence="3" key="1">
    <citation type="journal article" date="2013" name="Genome Biol. Evol.">
        <title>Punctuated emergences of genetic and phenotypic innovations in eumetazoan, bilaterian, euteleostome, and hominidae ancestors.</title>
        <authorList>
            <person name="Wenger Y."/>
            <person name="Galliot B."/>
        </authorList>
    </citation>
    <scope>NUCLEOTIDE SEQUENCE</scope>
    <source>
        <tissue evidence="3">Whole animals</tissue>
    </source>
</reference>
<dbReference type="GO" id="GO:0035091">
    <property type="term" value="F:phosphatidylinositol binding"/>
    <property type="evidence" value="ECO:0007669"/>
    <property type="project" value="InterPro"/>
</dbReference>
<dbReference type="Pfam" id="PF00787">
    <property type="entry name" value="PX"/>
    <property type="match status" value="1"/>
</dbReference>
<organism evidence="3">
    <name type="scientific">Hydra vulgaris</name>
    <name type="common">Hydra</name>
    <name type="synonym">Hydra attenuata</name>
    <dbReference type="NCBI Taxonomy" id="6087"/>
    <lineage>
        <taxon>Eukaryota</taxon>
        <taxon>Metazoa</taxon>
        <taxon>Cnidaria</taxon>
        <taxon>Hydrozoa</taxon>
        <taxon>Hydroidolina</taxon>
        <taxon>Anthoathecata</taxon>
        <taxon>Aplanulata</taxon>
        <taxon>Hydridae</taxon>
        <taxon>Hydra</taxon>
    </lineage>
</organism>
<dbReference type="InterPro" id="IPR013937">
    <property type="entry name" value="Sorting_nexin_C"/>
</dbReference>
<dbReference type="OrthoDB" id="10263345at2759"/>
<name>T2M518_HYDVU</name>
<feature type="non-terminal residue" evidence="3">
    <location>
        <position position="1"/>
    </location>
</feature>
<dbReference type="EMBL" id="HAAD01001166">
    <property type="protein sequence ID" value="CDG67398.1"/>
    <property type="molecule type" value="mRNA"/>
</dbReference>
<dbReference type="PROSITE" id="PS50132">
    <property type="entry name" value="RGS"/>
    <property type="match status" value="1"/>
</dbReference>
<dbReference type="SUPFAM" id="SSF64268">
    <property type="entry name" value="PX domain"/>
    <property type="match status" value="1"/>
</dbReference>
<dbReference type="SUPFAM" id="SSF48097">
    <property type="entry name" value="Regulator of G-protein signaling, RGS"/>
    <property type="match status" value="1"/>
</dbReference>
<accession>T2M518</accession>
<dbReference type="InterPro" id="IPR036305">
    <property type="entry name" value="RGS_sf"/>
</dbReference>
<evidence type="ECO:0000313" key="3">
    <source>
        <dbReference type="EMBL" id="CDG67398.1"/>
    </source>
</evidence>
<dbReference type="PROSITE" id="PS50195">
    <property type="entry name" value="PX"/>
    <property type="match status" value="1"/>
</dbReference>
<proteinExistence type="evidence at transcript level"/>
<dbReference type="InterPro" id="IPR036871">
    <property type="entry name" value="PX_dom_sf"/>
</dbReference>
<dbReference type="Pfam" id="PF08628">
    <property type="entry name" value="Nexin_C"/>
    <property type="match status" value="1"/>
</dbReference>
<dbReference type="PRINTS" id="PR01301">
    <property type="entry name" value="RGSPROTEIN"/>
</dbReference>
<protein>
    <submittedName>
        <fullName evidence="3">Sorting nexin-25</fullName>
    </submittedName>
</protein>
<feature type="domain" description="PX" evidence="2">
    <location>
        <begin position="208"/>
        <end position="332"/>
    </location>
</feature>
<evidence type="ECO:0000259" key="2">
    <source>
        <dbReference type="PROSITE" id="PS50195"/>
    </source>
</evidence>
<dbReference type="Pfam" id="PF00615">
    <property type="entry name" value="RGS"/>
    <property type="match status" value="1"/>
</dbReference>
<dbReference type="PANTHER" id="PTHR22775">
    <property type="entry name" value="SORTING NEXIN"/>
    <property type="match status" value="1"/>
</dbReference>
<gene>
    <name evidence="3" type="primary">SNX25</name>
</gene>
<dbReference type="AlphaFoldDB" id="T2M518"/>
<dbReference type="Gene3D" id="3.30.1520.10">
    <property type="entry name" value="Phox-like domain"/>
    <property type="match status" value="1"/>
</dbReference>
<dbReference type="InterPro" id="IPR016137">
    <property type="entry name" value="RGS"/>
</dbReference>
<sequence>IFSIWIAIEKFRLTPISKQHQSANEIFQEYVTPSADKAIKFNSKLVRGMEEFIYGNGDPDVFYEAQKEVYSIMEESIYPEFVLSHDYTQFVCQLESAMDDMRAQLGEDLDMQLDWSDGLNFKERRNAEALRAAMPSNIEERNDFAVRSLKILDQKINAKTQALELLKRALPVDVQEVQKLVSEIDHLNTERRHLEFHIERTDLWCEMLGRWKASIVSVQNKTDEESNPIFVICVSCDEREQSEPKPTAAGWVICRTLNDFKNLHDKIRECCNWMSKELPVSSKKWYHRKLVAENLETLKESLQEYLDIILADERLSHSDEIYIFLIPSPDHLRVQSSKNRSIGEIKTPLSLIKTIKGSIQNISFPDIFISDGADGNEMEPGVEENSIDRKDSIAEPLYTLIGELFELKGVFKLLRKTLISFVQVTFGGTINRHLREFVGWLLSEPMLIYYIDNFKQSMWPKGKLAPYPPPRTDLEKLRTREHAKEKVMKSIPDVLQNLVGKRNSRLGFLKLFEAFQDFRSNKHLFYMILELVIVTICPEIKNDDVFQNTKL</sequence>
<dbReference type="PANTHER" id="PTHR22775:SF48">
    <property type="entry name" value="SORTING NEXIN-25"/>
    <property type="match status" value="1"/>
</dbReference>